<evidence type="ECO:0000313" key="2">
    <source>
        <dbReference type="EMBL" id="MCE8045279.1"/>
    </source>
</evidence>
<organism evidence="2 3">
    <name type="scientific">Billgrantia desiderata</name>
    <dbReference type="NCBI Taxonomy" id="52021"/>
    <lineage>
        <taxon>Bacteria</taxon>
        <taxon>Pseudomonadati</taxon>
        <taxon>Pseudomonadota</taxon>
        <taxon>Gammaproteobacteria</taxon>
        <taxon>Oceanospirillales</taxon>
        <taxon>Halomonadaceae</taxon>
        <taxon>Billgrantia</taxon>
    </lineage>
</organism>
<dbReference type="PANTHER" id="PTHR21015:SF22">
    <property type="entry name" value="GLYCOSYLTRANSFERASE"/>
    <property type="match status" value="1"/>
</dbReference>
<dbReference type="NCBIfam" id="TIGR03590">
    <property type="entry name" value="PseG"/>
    <property type="match status" value="1"/>
</dbReference>
<dbReference type="InterPro" id="IPR020023">
    <property type="entry name" value="PseG"/>
</dbReference>
<dbReference type="Pfam" id="PF04101">
    <property type="entry name" value="Glyco_tran_28_C"/>
    <property type="match status" value="1"/>
</dbReference>
<dbReference type="Gene3D" id="3.40.50.2000">
    <property type="entry name" value="Glycogen Phosphorylase B"/>
    <property type="match status" value="1"/>
</dbReference>
<keyword evidence="3" id="KW-1185">Reference proteome</keyword>
<feature type="domain" description="Glycosyl transferase family 28 C-terminal" evidence="1">
    <location>
        <begin position="270"/>
        <end position="379"/>
    </location>
</feature>
<proteinExistence type="predicted"/>
<dbReference type="EMBL" id="JABFTQ010000001">
    <property type="protein sequence ID" value="MCE8045279.1"/>
    <property type="molecule type" value="Genomic_DNA"/>
</dbReference>
<dbReference type="RefSeq" id="WP_255697962.1">
    <property type="nucleotide sequence ID" value="NZ_JABFTQ010000001.1"/>
</dbReference>
<evidence type="ECO:0000313" key="3">
    <source>
        <dbReference type="Proteomes" id="UP001320154"/>
    </source>
</evidence>
<dbReference type="InterPro" id="IPR007235">
    <property type="entry name" value="Glyco_trans_28_C"/>
</dbReference>
<protein>
    <submittedName>
        <fullName evidence="2">UDP-2,4-diacetamido-2,4, 6-trideoxy-beta-L-altropyranose hydrolase</fullName>
        <ecNumber evidence="2">3.6.1.57</ecNumber>
    </submittedName>
</protein>
<dbReference type="GO" id="GO:0016787">
    <property type="term" value="F:hydrolase activity"/>
    <property type="evidence" value="ECO:0007669"/>
    <property type="project" value="UniProtKB-KW"/>
</dbReference>
<reference evidence="2 3" key="1">
    <citation type="journal article" date="2021" name="Front. Microbiol.">
        <title>Aerobic Denitrification and Heterotrophic Sulfur Oxidation in the Genus Halomonas Revealed by Six Novel Species Characterizations and Genome-Based Analysis.</title>
        <authorList>
            <person name="Wang L."/>
            <person name="Shao Z."/>
        </authorList>
    </citation>
    <scope>NUCLEOTIDE SEQUENCE [LARGE SCALE GENOMIC DNA]</scope>
    <source>
        <strain evidence="2 3">MCCC 1A05748</strain>
    </source>
</reference>
<dbReference type="Proteomes" id="UP001320154">
    <property type="component" value="Unassembled WGS sequence"/>
</dbReference>
<name>A0ABS9B063_9GAMM</name>
<comment type="caution">
    <text evidence="2">The sequence shown here is derived from an EMBL/GenBank/DDBJ whole genome shotgun (WGS) entry which is preliminary data.</text>
</comment>
<gene>
    <name evidence="2" type="primary">pseG</name>
    <name evidence="2" type="ORF">HOP60_00865</name>
</gene>
<dbReference type="Gene3D" id="3.40.50.11190">
    <property type="match status" value="1"/>
</dbReference>
<keyword evidence="2" id="KW-0378">Hydrolase</keyword>
<dbReference type="SUPFAM" id="SSF53756">
    <property type="entry name" value="UDP-Glycosyltransferase/glycogen phosphorylase"/>
    <property type="match status" value="1"/>
</dbReference>
<evidence type="ECO:0000259" key="1">
    <source>
        <dbReference type="Pfam" id="PF04101"/>
    </source>
</evidence>
<dbReference type="PANTHER" id="PTHR21015">
    <property type="entry name" value="UDP-N-ACETYLGLUCOSAMINE--N-ACETYLMURAMYL-(PENTAPEPTIDE) PYROPHOSPHORYL-UNDECAPRENOL N-ACETYLGLUCOSAMINE TRANSFERASE 1"/>
    <property type="match status" value="1"/>
</dbReference>
<sequence>MVVQSLAGGTRERRTVSYWPDASQGKIVAIRADASLEIGTGHVMRCLTLARALREAGAECHFLCRVHPGNLTEMIQSEGFVVHLLPLKGRDDADQLSAVSERHKSEPAEVQFHGTNGMTEHSHWLGVHWQTDAKACRAILEGLAPDWLIVDHYALNACWERAVLPQCTRLMVIDDLADRSHIADILLDQNIGRAEKDYENLVPSSCRCLIGPRYALLRPEFAELREASLERRREPFEPKRLLISLGGVDKDNATGVALDVLKSCSLPGDCHITVVMGASAPWLNDVRAKAGELPWHCDVVVNVTDMAERMTWADLAIGAAGSTSWERCCLGVPTLMLELAENQKGIAQALHQAGAAYNVGEPDSLHRLPDIWPEIIHPTPLAQMSHIASHLVDGRGVARLVREMTAWSHPKEMRNG</sequence>
<dbReference type="EC" id="3.6.1.57" evidence="2"/>
<accession>A0ABS9B063</accession>